<feature type="transmembrane region" description="Helical" evidence="1">
    <location>
        <begin position="146"/>
        <end position="170"/>
    </location>
</feature>
<feature type="transmembrane region" description="Helical" evidence="1">
    <location>
        <begin position="190"/>
        <end position="215"/>
    </location>
</feature>
<comment type="caution">
    <text evidence="2">The sequence shown here is derived from an EMBL/GenBank/DDBJ whole genome shotgun (WGS) entry which is preliminary data.</text>
</comment>
<proteinExistence type="predicted"/>
<name>A0A8H5D6U3_9AGAR</name>
<feature type="transmembrane region" description="Helical" evidence="1">
    <location>
        <begin position="57"/>
        <end position="79"/>
    </location>
</feature>
<dbReference type="OrthoDB" id="2744793at2759"/>
<feature type="transmembrane region" description="Helical" evidence="1">
    <location>
        <begin position="115"/>
        <end position="134"/>
    </location>
</feature>
<keyword evidence="1" id="KW-0812">Transmembrane</keyword>
<keyword evidence="1" id="KW-1133">Transmembrane helix</keyword>
<keyword evidence="3" id="KW-1185">Reference proteome</keyword>
<feature type="transmembrane region" description="Helical" evidence="1">
    <location>
        <begin position="277"/>
        <end position="300"/>
    </location>
</feature>
<evidence type="ECO:0000256" key="1">
    <source>
        <dbReference type="SAM" id="Phobius"/>
    </source>
</evidence>
<feature type="transmembrane region" description="Helical" evidence="1">
    <location>
        <begin position="236"/>
        <end position="257"/>
    </location>
</feature>
<evidence type="ECO:0000313" key="2">
    <source>
        <dbReference type="EMBL" id="KAF5354585.1"/>
    </source>
</evidence>
<feature type="transmembrane region" description="Helical" evidence="1">
    <location>
        <begin position="20"/>
        <end position="45"/>
    </location>
</feature>
<keyword evidence="1" id="KW-0472">Membrane</keyword>
<evidence type="ECO:0000313" key="3">
    <source>
        <dbReference type="Proteomes" id="UP000559256"/>
    </source>
</evidence>
<organism evidence="2 3">
    <name type="scientific">Tetrapyrgos nigripes</name>
    <dbReference type="NCBI Taxonomy" id="182062"/>
    <lineage>
        <taxon>Eukaryota</taxon>
        <taxon>Fungi</taxon>
        <taxon>Dikarya</taxon>
        <taxon>Basidiomycota</taxon>
        <taxon>Agaricomycotina</taxon>
        <taxon>Agaricomycetes</taxon>
        <taxon>Agaricomycetidae</taxon>
        <taxon>Agaricales</taxon>
        <taxon>Marasmiineae</taxon>
        <taxon>Marasmiaceae</taxon>
        <taxon>Tetrapyrgos</taxon>
    </lineage>
</organism>
<accession>A0A8H5D6U3</accession>
<reference evidence="2 3" key="1">
    <citation type="journal article" date="2020" name="ISME J.">
        <title>Uncovering the hidden diversity of litter-decomposition mechanisms in mushroom-forming fungi.</title>
        <authorList>
            <person name="Floudas D."/>
            <person name="Bentzer J."/>
            <person name="Ahren D."/>
            <person name="Johansson T."/>
            <person name="Persson P."/>
            <person name="Tunlid A."/>
        </authorList>
    </citation>
    <scope>NUCLEOTIDE SEQUENCE [LARGE SCALE GENOMIC DNA]</scope>
    <source>
        <strain evidence="2 3">CBS 291.85</strain>
    </source>
</reference>
<dbReference type="AlphaFoldDB" id="A0A8H5D6U3"/>
<protein>
    <submittedName>
        <fullName evidence="2">Uncharacterized protein</fullName>
    </submittedName>
</protein>
<gene>
    <name evidence="2" type="ORF">D9758_011234</name>
</gene>
<sequence>MPTSNPLTQSESDLLHDDGVFMMNSVPALMAETLMWAVSFAAYTLRRKQYFHHKPRVILTATILSMFLLSSALFSLHVWEFMYQVKRIYLDSSIEGQSFGDKSSTTIPAINKGGFVYNILFALEFLIGDSIVLWRTWTIWYSSRRIVWLPIFLWISSLGCLLAWILTRVIQTIAKVGWRRFSILDDDPDFLLLTSYVLSLSVNATSTLLIGFKAWQYRNHLKLSYGKSSLTERISRILALLVESGVIYLTFSCMQLINFNGIRTPQQSVSGSASNIAGMVIAGIENQLLGLYPTLIIIIVNLRKTILDSPEESSSSLAEMSTVSGIVFNHIQTLSQSRDGRDGSRSPGV</sequence>
<dbReference type="EMBL" id="JAACJM010000058">
    <property type="protein sequence ID" value="KAF5354585.1"/>
    <property type="molecule type" value="Genomic_DNA"/>
</dbReference>
<dbReference type="Proteomes" id="UP000559256">
    <property type="component" value="Unassembled WGS sequence"/>
</dbReference>